<gene>
    <name evidence="4" type="ORF">CQ13_10645</name>
</gene>
<feature type="domain" description="Thioesterase" evidence="3">
    <location>
        <begin position="55"/>
        <end position="131"/>
    </location>
</feature>
<evidence type="ECO:0000313" key="5">
    <source>
        <dbReference type="Proteomes" id="UP000052023"/>
    </source>
</evidence>
<dbReference type="NCBIfam" id="TIGR00369">
    <property type="entry name" value="unchar_dom_1"/>
    <property type="match status" value="1"/>
</dbReference>
<evidence type="ECO:0000259" key="3">
    <source>
        <dbReference type="Pfam" id="PF03061"/>
    </source>
</evidence>
<dbReference type="InterPro" id="IPR006683">
    <property type="entry name" value="Thioestr_dom"/>
</dbReference>
<proteinExistence type="inferred from homology"/>
<dbReference type="InterPro" id="IPR039298">
    <property type="entry name" value="ACOT13"/>
</dbReference>
<dbReference type="AlphaFoldDB" id="A0A0R3MD70"/>
<reference evidence="4 5" key="1">
    <citation type="submission" date="2014-03" db="EMBL/GenBank/DDBJ databases">
        <title>Bradyrhizobium valentinum sp. nov., isolated from effective nodules of Lupinus mariae-josephae, a lupine endemic of basic-lime soils in Eastern Spain.</title>
        <authorList>
            <person name="Duran D."/>
            <person name="Rey L."/>
            <person name="Navarro A."/>
            <person name="Busquets A."/>
            <person name="Imperial J."/>
            <person name="Ruiz-Argueso T."/>
        </authorList>
    </citation>
    <scope>NUCLEOTIDE SEQUENCE [LARGE SCALE GENOMIC DNA]</scope>
    <source>
        <strain evidence="4 5">Ro19</strain>
    </source>
</reference>
<keyword evidence="2" id="KW-0378">Hydrolase</keyword>
<dbReference type="Pfam" id="PF03061">
    <property type="entry name" value="4HBT"/>
    <property type="match status" value="1"/>
</dbReference>
<protein>
    <recommendedName>
        <fullName evidence="3">Thioesterase domain-containing protein</fullName>
    </recommendedName>
</protein>
<evidence type="ECO:0000313" key="4">
    <source>
        <dbReference type="EMBL" id="KRR17834.1"/>
    </source>
</evidence>
<dbReference type="OrthoDB" id="9813282at2"/>
<comment type="caution">
    <text evidence="4">The sequence shown here is derived from an EMBL/GenBank/DDBJ whole genome shotgun (WGS) entry which is preliminary data.</text>
</comment>
<dbReference type="PANTHER" id="PTHR21660:SF1">
    <property type="entry name" value="ACYL-COENZYME A THIOESTERASE 13"/>
    <property type="match status" value="1"/>
</dbReference>
<dbReference type="SUPFAM" id="SSF54637">
    <property type="entry name" value="Thioesterase/thiol ester dehydrase-isomerase"/>
    <property type="match status" value="1"/>
</dbReference>
<dbReference type="CDD" id="cd03443">
    <property type="entry name" value="PaaI_thioesterase"/>
    <property type="match status" value="1"/>
</dbReference>
<dbReference type="Gene3D" id="3.10.129.10">
    <property type="entry name" value="Hotdog Thioesterase"/>
    <property type="match status" value="1"/>
</dbReference>
<dbReference type="GO" id="GO:0047617">
    <property type="term" value="F:fatty acyl-CoA hydrolase activity"/>
    <property type="evidence" value="ECO:0007669"/>
    <property type="project" value="InterPro"/>
</dbReference>
<dbReference type="PANTHER" id="PTHR21660">
    <property type="entry name" value="THIOESTERASE SUPERFAMILY MEMBER-RELATED"/>
    <property type="match status" value="1"/>
</dbReference>
<dbReference type="EMBL" id="LLYA01000203">
    <property type="protein sequence ID" value="KRR17834.1"/>
    <property type="molecule type" value="Genomic_DNA"/>
</dbReference>
<evidence type="ECO:0000256" key="2">
    <source>
        <dbReference type="ARBA" id="ARBA00022801"/>
    </source>
</evidence>
<organism evidence="4 5">
    <name type="scientific">Bradyrhizobium retamae</name>
    <dbReference type="NCBI Taxonomy" id="1300035"/>
    <lineage>
        <taxon>Bacteria</taxon>
        <taxon>Pseudomonadati</taxon>
        <taxon>Pseudomonadota</taxon>
        <taxon>Alphaproteobacteria</taxon>
        <taxon>Hyphomicrobiales</taxon>
        <taxon>Nitrobacteraceae</taxon>
        <taxon>Bradyrhizobium</taxon>
    </lineage>
</organism>
<keyword evidence="5" id="KW-1185">Reference proteome</keyword>
<dbReference type="InterPro" id="IPR029069">
    <property type="entry name" value="HotDog_dom_sf"/>
</dbReference>
<comment type="similarity">
    <text evidence="1">Belongs to the thioesterase PaaI family.</text>
</comment>
<dbReference type="InterPro" id="IPR003736">
    <property type="entry name" value="PAAI_dom"/>
</dbReference>
<accession>A0A0R3MD70</accession>
<evidence type="ECO:0000256" key="1">
    <source>
        <dbReference type="ARBA" id="ARBA00008324"/>
    </source>
</evidence>
<dbReference type="Proteomes" id="UP000052023">
    <property type="component" value="Unassembled WGS sequence"/>
</dbReference>
<name>A0A0R3MD70_9BRAD</name>
<dbReference type="RefSeq" id="WP_057847276.1">
    <property type="nucleotide sequence ID" value="NZ_LLYA01000203.1"/>
</dbReference>
<sequence>MSYEDLIKHTVARRPAAWELLGVGAVAYDPTRDRVVVEWHAEPRHCHSTEGHPKGGIVQGGIVTGWLDAAMATASLLRGEYLITVASLEIKVAFLLPAHPGLYRTYGKVVRQGRSIGFLEAELRDANDVLIATASSTAALRPKSPAVASPA</sequence>